<keyword evidence="2" id="KW-0813">Transport</keyword>
<keyword evidence="8 11" id="KW-0472">Membrane</keyword>
<feature type="region of interest" description="Disordered" evidence="10">
    <location>
        <begin position="2006"/>
        <end position="2081"/>
    </location>
</feature>
<keyword evidence="6 11" id="KW-1133">Transmembrane helix</keyword>
<feature type="compositionally biased region" description="Polar residues" evidence="10">
    <location>
        <begin position="2041"/>
        <end position="2051"/>
    </location>
</feature>
<feature type="region of interest" description="Disordered" evidence="10">
    <location>
        <begin position="1447"/>
        <end position="1527"/>
    </location>
</feature>
<feature type="transmembrane region" description="Helical" evidence="11">
    <location>
        <begin position="468"/>
        <end position="491"/>
    </location>
</feature>
<dbReference type="SMART" id="SM00382">
    <property type="entry name" value="AAA"/>
    <property type="match status" value="2"/>
</dbReference>
<dbReference type="PROSITE" id="PS00658">
    <property type="entry name" value="FORK_HEAD_2"/>
    <property type="match status" value="1"/>
</dbReference>
<dbReference type="PROSITE" id="PS50039">
    <property type="entry name" value="FORK_HEAD_3"/>
    <property type="match status" value="1"/>
</dbReference>
<evidence type="ECO:0000313" key="14">
    <source>
        <dbReference type="EMBL" id="KXS19595.1"/>
    </source>
</evidence>
<dbReference type="InterPro" id="IPR001766">
    <property type="entry name" value="Fork_head_dom"/>
</dbReference>
<feature type="transmembrane region" description="Helical" evidence="11">
    <location>
        <begin position="1158"/>
        <end position="1183"/>
    </location>
</feature>
<dbReference type="GO" id="GO:0043565">
    <property type="term" value="F:sequence-specific DNA binding"/>
    <property type="evidence" value="ECO:0007669"/>
    <property type="project" value="InterPro"/>
</dbReference>
<evidence type="ECO:0000256" key="4">
    <source>
        <dbReference type="ARBA" id="ARBA00022741"/>
    </source>
</evidence>
<feature type="domain" description="Fork-head" evidence="12">
    <location>
        <begin position="1599"/>
        <end position="1694"/>
    </location>
</feature>
<feature type="compositionally biased region" description="Low complexity" evidence="10">
    <location>
        <begin position="2009"/>
        <end position="2025"/>
    </location>
</feature>
<dbReference type="Pfam" id="PF00250">
    <property type="entry name" value="Forkhead"/>
    <property type="match status" value="1"/>
</dbReference>
<feature type="compositionally biased region" description="Basic and acidic residues" evidence="10">
    <location>
        <begin position="1465"/>
        <end position="1485"/>
    </location>
</feature>
<dbReference type="InterPro" id="IPR036390">
    <property type="entry name" value="WH_DNA-bd_sf"/>
</dbReference>
<dbReference type="PRINTS" id="PR00053">
    <property type="entry name" value="FORKHEAD"/>
</dbReference>
<dbReference type="PANTHER" id="PTHR48041:SF119">
    <property type="entry name" value="ROA1P"/>
    <property type="match status" value="1"/>
</dbReference>
<dbReference type="PROSITE" id="PS00657">
    <property type="entry name" value="FORK_HEAD_1"/>
    <property type="match status" value="1"/>
</dbReference>
<dbReference type="GO" id="GO:0005634">
    <property type="term" value="C:nucleus"/>
    <property type="evidence" value="ECO:0007669"/>
    <property type="project" value="UniProtKB-SubCell"/>
</dbReference>
<accession>A0A139ASX0</accession>
<sequence length="2207" mass="237030">MSGKVAGQASPGVRLRLHDVSVAVGPGSFGANIIDRYRGGSPSPKAIIEKISYLEFAPSQITAIIGNSGAGKTTLLDLITGRATGNAKIEGEIEWEETSRPKRTVERFGAGTPADKRNVRIAYVEQTDNKLIPHLTVGETLYYQSKLRAPPSSNDASRQEIVDNLVQQLGLKDCVNTPIGNDEKKGCSGGEKRRVSLAIQLLSHGVKVICLDEPMSGLDAFTGARLCTQLKQLAQRTKRTVILTIHQPRPEAFALFDQIVLLGKGGHVLYAGAPHHAVEYFESQGVLKPVGAPTCEWLVDVASVDQENWAMYRDSKERIARLGDAWRARGQEAWHPMTEKSVGNVSTLHEITQDPMGDLPEDEPPATPPVRPLPRNYTFRAMAAPVRLKTLLRGESSLATAAGDMHPVVQSAVAAFDRVVFTTSRMSKAIYRDVYFVALMVAMTNLLALYYGVMLLKVDESPAGLRNRFGAASLAVTSHAGQGVIYGFLFFQQLKVFDAERKDGYNHSGTFYPSTHSRNFKVLAFGLAAMPIILGNGLLFSCLLYFISGLSAHFGKFMMFYLYHVIAVLELTLVWLRWLKYCNPQYWAMYTIMNNEVAGRQFGTDSGDLYLQQIGMFNVANPVAAIGFSVGFLAVMTAATLSGIYSIKPSPPVAKEISQTFLTRGEGDDAESVQIPLGTFEHQDLHKSGPDGLSIVVRNFRLVSQRRVGLSKSVERIAIEDLSVTFVGGRFTGILGASGAGKTSLLSFISGTATDVNGLLERTTYSGQIFYGGNSGLSRDAIKSSVALVRQHDPSLPSALTVRETLQYAAKLRLWNHDAAHQESRINNILQLLRLLDCANTVVGDENIKGVSGGERRRLSIALTLLADPSVLILDEPTTGLDSLAARSVMVVLKDICTKSGKTIICSLHNPSTEAFNMLDDVLLLARGGRVVYSGSTAGVSDFFASQDMPISQDENPADFIVDAMSIDMVSEERLNRSTARVDSLVRGFQEYSGTGASKEAHAAEQVDNAVDITSRLTIRAAPLSKAVPTLLSRTLKQAVRDPEELMMRITSSPIGGLLGVATWGRMPDSVLSIQSRNGGFLLAVISGHGTSMFNVITFFHRDLNLFTREYQERAYNMSAYFVKHTIFELLCEIISAVATVAIFGFGVGYNIPDAKAFFLWTSLFILLQHAGEATAVIFLCLLPSYQAGIAAAVTFAGATVVQGGFVAINAPAFLEYFNYLSPMRHALRALLENEYTGITLRGLDCPPGPFGCGEEVSGASVLELLGLGSESITLLWLLCLVTVIGHRLVASSRRAFRKKTSDGKVEGPMHGNGSSSERIFFFPLNQFPIEDSPRSVESEDMEYRDSGGGVTSIRAETSETISDTPLGAPNRRRAGVRHGGGVFRRPGHGRTSSLPSVHLHNPQTFSALTALTTSPSQPDEIAIPVPQSPVHVSLEAPRPRIAKLIIKPPGSSASPILSPNMLKSPEERPPSAKLQRENPIESRAGRHSPFKGGAGGKPPLAPPTSPFSASPASSVPPSPSGAASVGGATATLPAFKRPTKRHSTGGVFLLHESAATLKPSSGLPSLEKLSPSSSRPSGVGHARRVSAGSRPSSSTLVRPPLSYAELISEAIHSSETGLLSLQEIYESIKRSYPYFKGSDTAWQNSIRHNLSVNDVFVKVPRPEDRPGKGSLWTTSKKHPLPSRSSQHHRRRESTGGSGSSSRSIKRKSGGPTRARSSSSIAGSDHPRLDVTQLPHSASTGALGNPNGGIYGSDSRSASPPESGGDEDEGTPPPPSEIYTRRGSASLVEAFAALPTYELKSRMDLDCNSSTYSETELSESESDGGNDAVARRILGGTGVFGSGNGRGNANGNGWGSGHKFGFAHGHRTTNGFGGGWLGEASATLRRTPSIVMADAADGTGPTRPLHVRRVSHMSEDDTEDDHDHVPVIDGRQARTFPHSFPEHHHLHLPIAPAAVPSSGQDLVDSDQEREQNQYRVDHDMVLRVPPPPAGSQYLIVPAEQLLNRRRSRSLVQVSSDPPDLDSPPSQAGRTDSRTHGAINGQARTGSSSSLFVGNHSHGRLPIHRSLSTPTPDHDHDHTGYDTDLDGYFPEPPRRSASGSMAASMSVADMRPSLRPTGLGLGLSINPMEHVNGHHSYLPTFPGSRSGSPYAPSPFMQGGAGGVNGDDAGGDGSGQTERDGLGVGGGLPGDGLMEGQENLEMWVDMDMM</sequence>
<feature type="transmembrane region" description="Helical" evidence="11">
    <location>
        <begin position="1079"/>
        <end position="1100"/>
    </location>
</feature>
<organism evidence="14 15">
    <name type="scientific">Gonapodya prolifera (strain JEL478)</name>
    <name type="common">Monoblepharis prolifera</name>
    <dbReference type="NCBI Taxonomy" id="1344416"/>
    <lineage>
        <taxon>Eukaryota</taxon>
        <taxon>Fungi</taxon>
        <taxon>Fungi incertae sedis</taxon>
        <taxon>Chytridiomycota</taxon>
        <taxon>Chytridiomycota incertae sedis</taxon>
        <taxon>Monoblepharidomycetes</taxon>
        <taxon>Monoblepharidales</taxon>
        <taxon>Gonapodyaceae</taxon>
        <taxon>Gonapodya</taxon>
    </lineage>
</organism>
<feature type="transmembrane region" description="Helical" evidence="11">
    <location>
        <begin position="522"/>
        <end position="547"/>
    </location>
</feature>
<evidence type="ECO:0000259" key="13">
    <source>
        <dbReference type="PROSITE" id="PS50893"/>
    </source>
</evidence>
<evidence type="ECO:0000256" key="9">
    <source>
        <dbReference type="PROSITE-ProRule" id="PRU00089"/>
    </source>
</evidence>
<feature type="region of interest" description="Disordered" evidence="10">
    <location>
        <begin position="1362"/>
        <end position="1398"/>
    </location>
</feature>
<dbReference type="GO" id="GO:0005524">
    <property type="term" value="F:ATP binding"/>
    <property type="evidence" value="ECO:0007669"/>
    <property type="project" value="UniProtKB-KW"/>
</dbReference>
<dbReference type="GO" id="GO:0016887">
    <property type="term" value="F:ATP hydrolysis activity"/>
    <property type="evidence" value="ECO:0007669"/>
    <property type="project" value="InterPro"/>
</dbReference>
<keyword evidence="3 11" id="KW-0812">Transmembrane</keyword>
<evidence type="ECO:0000256" key="7">
    <source>
        <dbReference type="ARBA" id="ARBA00023125"/>
    </source>
</evidence>
<evidence type="ECO:0000256" key="6">
    <source>
        <dbReference type="ARBA" id="ARBA00022989"/>
    </source>
</evidence>
<dbReference type="InterPro" id="IPR003439">
    <property type="entry name" value="ABC_transporter-like_ATP-bd"/>
</dbReference>
<feature type="domain" description="ABC transporter" evidence="13">
    <location>
        <begin position="15"/>
        <end position="290"/>
    </location>
</feature>
<feature type="domain" description="ABC transporter" evidence="13">
    <location>
        <begin position="700"/>
        <end position="953"/>
    </location>
</feature>
<dbReference type="SUPFAM" id="SSF46785">
    <property type="entry name" value="Winged helix' DNA-binding domain"/>
    <property type="match status" value="1"/>
</dbReference>
<proteinExistence type="predicted"/>
<evidence type="ECO:0000256" key="11">
    <source>
        <dbReference type="SAM" id="Phobius"/>
    </source>
</evidence>
<dbReference type="Proteomes" id="UP000070544">
    <property type="component" value="Unassembled WGS sequence"/>
</dbReference>
<evidence type="ECO:0000256" key="8">
    <source>
        <dbReference type="ARBA" id="ARBA00023136"/>
    </source>
</evidence>
<feature type="compositionally biased region" description="Low complexity" evidence="10">
    <location>
        <begin position="1560"/>
        <end position="1579"/>
    </location>
</feature>
<keyword evidence="9" id="KW-0539">Nucleus</keyword>
<feature type="transmembrane region" description="Helical" evidence="11">
    <location>
        <begin position="623"/>
        <end position="645"/>
    </location>
</feature>
<gene>
    <name evidence="14" type="ORF">M427DRAFT_41906</name>
</gene>
<feature type="compositionally biased region" description="Basic and acidic residues" evidence="10">
    <location>
        <begin position="2071"/>
        <end position="2080"/>
    </location>
</feature>
<comment type="subcellular location">
    <subcellularLocation>
        <location evidence="1">Membrane</location>
        <topology evidence="1">Multi-pass membrane protein</topology>
    </subcellularLocation>
    <subcellularLocation>
        <location evidence="9">Nucleus</location>
    </subcellularLocation>
</comment>
<name>A0A139ASX0_GONPJ</name>
<dbReference type="Pfam" id="PF00005">
    <property type="entry name" value="ABC_tran"/>
    <property type="match status" value="2"/>
</dbReference>
<feature type="region of interest" description="Disordered" evidence="10">
    <location>
        <begin position="1560"/>
        <end position="1598"/>
    </location>
</feature>
<dbReference type="PROSITE" id="PS50893">
    <property type="entry name" value="ABC_TRANSPORTER_2"/>
    <property type="match status" value="2"/>
</dbReference>
<feature type="transmembrane region" description="Helical" evidence="11">
    <location>
        <begin position="559"/>
        <end position="579"/>
    </location>
</feature>
<feature type="transmembrane region" description="Helical" evidence="11">
    <location>
        <begin position="1121"/>
        <end position="1146"/>
    </location>
</feature>
<keyword evidence="7 9" id="KW-0238">DNA-binding</keyword>
<keyword evidence="5" id="KW-0067">ATP-binding</keyword>
<feature type="compositionally biased region" description="Basic residues" evidence="10">
    <location>
        <begin position="1676"/>
        <end position="1692"/>
    </location>
</feature>
<dbReference type="InterPro" id="IPR017871">
    <property type="entry name" value="ABC_transporter-like_CS"/>
</dbReference>
<dbReference type="GO" id="GO:0003700">
    <property type="term" value="F:DNA-binding transcription factor activity"/>
    <property type="evidence" value="ECO:0007669"/>
    <property type="project" value="InterPro"/>
</dbReference>
<reference evidence="14 15" key="1">
    <citation type="journal article" date="2015" name="Genome Biol. Evol.">
        <title>Phylogenomic analyses indicate that early fungi evolved digesting cell walls of algal ancestors of land plants.</title>
        <authorList>
            <person name="Chang Y."/>
            <person name="Wang S."/>
            <person name="Sekimoto S."/>
            <person name="Aerts A.L."/>
            <person name="Choi C."/>
            <person name="Clum A."/>
            <person name="LaButti K.M."/>
            <person name="Lindquist E.A."/>
            <person name="Yee Ngan C."/>
            <person name="Ohm R.A."/>
            <person name="Salamov A.A."/>
            <person name="Grigoriev I.V."/>
            <person name="Spatafora J.W."/>
            <person name="Berbee M.L."/>
        </authorList>
    </citation>
    <scope>NUCLEOTIDE SEQUENCE [LARGE SCALE GENOMIC DNA]</scope>
    <source>
        <strain evidence="14 15">JEL478</strain>
    </source>
</reference>
<dbReference type="GO" id="GO:0016020">
    <property type="term" value="C:membrane"/>
    <property type="evidence" value="ECO:0007669"/>
    <property type="project" value="UniProtKB-SubCell"/>
</dbReference>
<dbReference type="CDD" id="cd00059">
    <property type="entry name" value="FH_FOX"/>
    <property type="match status" value="1"/>
</dbReference>
<dbReference type="Pfam" id="PF19055">
    <property type="entry name" value="ABC2_membrane_7"/>
    <property type="match status" value="1"/>
</dbReference>
<evidence type="ECO:0000256" key="2">
    <source>
        <dbReference type="ARBA" id="ARBA00022448"/>
    </source>
</evidence>
<feature type="transmembrane region" description="Helical" evidence="11">
    <location>
        <begin position="1190"/>
        <end position="1215"/>
    </location>
</feature>
<evidence type="ECO:0000259" key="12">
    <source>
        <dbReference type="PROSITE" id="PS50039"/>
    </source>
</evidence>
<dbReference type="Gene3D" id="1.10.10.10">
    <property type="entry name" value="Winged helix-like DNA-binding domain superfamily/Winged helix DNA-binding domain"/>
    <property type="match status" value="1"/>
</dbReference>
<feature type="DNA-binding region" description="Fork-head" evidence="9">
    <location>
        <begin position="1599"/>
        <end position="1694"/>
    </location>
</feature>
<dbReference type="InterPro" id="IPR043926">
    <property type="entry name" value="ABCG_dom"/>
</dbReference>
<dbReference type="InterPro" id="IPR036388">
    <property type="entry name" value="WH-like_DNA-bd_sf"/>
</dbReference>
<dbReference type="InterPro" id="IPR013525">
    <property type="entry name" value="ABC2_TM"/>
</dbReference>
<keyword evidence="4" id="KW-0547">Nucleotide-binding</keyword>
<keyword evidence="15" id="KW-1185">Reference proteome</keyword>
<feature type="transmembrane region" description="Helical" evidence="11">
    <location>
        <begin position="434"/>
        <end position="456"/>
    </location>
</feature>
<feature type="region of interest" description="Disordered" evidence="10">
    <location>
        <begin position="2147"/>
        <end position="2193"/>
    </location>
</feature>
<evidence type="ECO:0000256" key="3">
    <source>
        <dbReference type="ARBA" id="ARBA00022692"/>
    </source>
</evidence>
<dbReference type="SUPFAM" id="SSF52540">
    <property type="entry name" value="P-loop containing nucleoside triphosphate hydrolases"/>
    <property type="match status" value="2"/>
</dbReference>
<evidence type="ECO:0000256" key="10">
    <source>
        <dbReference type="SAM" id="MobiDB-lite"/>
    </source>
</evidence>
<dbReference type="SMART" id="SM00339">
    <property type="entry name" value="FH"/>
    <property type="match status" value="1"/>
</dbReference>
<dbReference type="InterPro" id="IPR027417">
    <property type="entry name" value="P-loop_NTPase"/>
</dbReference>
<dbReference type="STRING" id="1344416.A0A139ASX0"/>
<dbReference type="OrthoDB" id="66620at2759"/>
<protein>
    <recommendedName>
        <fullName evidence="16">P-loop containing nucleoside triphosphate hydrolase protein</fullName>
    </recommendedName>
</protein>
<dbReference type="GO" id="GO:0140359">
    <property type="term" value="F:ABC-type transporter activity"/>
    <property type="evidence" value="ECO:0007669"/>
    <property type="project" value="InterPro"/>
</dbReference>
<evidence type="ECO:0000256" key="1">
    <source>
        <dbReference type="ARBA" id="ARBA00004141"/>
    </source>
</evidence>
<dbReference type="Pfam" id="PF01061">
    <property type="entry name" value="ABC2_membrane"/>
    <property type="match status" value="1"/>
</dbReference>
<feature type="region of interest" description="Disordered" evidence="10">
    <location>
        <begin position="1660"/>
        <end position="1782"/>
    </location>
</feature>
<dbReference type="InterPro" id="IPR018122">
    <property type="entry name" value="TF_fork_head_CS_1"/>
</dbReference>
<dbReference type="InterPro" id="IPR003593">
    <property type="entry name" value="AAA+_ATPase"/>
</dbReference>
<dbReference type="EMBL" id="KQ965738">
    <property type="protein sequence ID" value="KXS19595.1"/>
    <property type="molecule type" value="Genomic_DNA"/>
</dbReference>
<evidence type="ECO:0000256" key="5">
    <source>
        <dbReference type="ARBA" id="ARBA00022840"/>
    </source>
</evidence>
<dbReference type="InterPro" id="IPR030456">
    <property type="entry name" value="TF_fork_head_CS_2"/>
</dbReference>
<evidence type="ECO:0000313" key="15">
    <source>
        <dbReference type="Proteomes" id="UP000070544"/>
    </source>
</evidence>
<dbReference type="Gene3D" id="3.40.50.300">
    <property type="entry name" value="P-loop containing nucleotide triphosphate hydrolases"/>
    <property type="match status" value="2"/>
</dbReference>
<evidence type="ECO:0008006" key="16">
    <source>
        <dbReference type="Google" id="ProtNLM"/>
    </source>
</evidence>
<dbReference type="InterPro" id="IPR050352">
    <property type="entry name" value="ABCG_transporters"/>
</dbReference>
<dbReference type="PANTHER" id="PTHR48041">
    <property type="entry name" value="ABC TRANSPORTER G FAMILY MEMBER 28"/>
    <property type="match status" value="1"/>
</dbReference>
<dbReference type="PROSITE" id="PS00211">
    <property type="entry name" value="ABC_TRANSPORTER_1"/>
    <property type="match status" value="2"/>
</dbReference>